<dbReference type="Proteomes" id="UP000736787">
    <property type="component" value="Unassembled WGS sequence"/>
</dbReference>
<dbReference type="Proteomes" id="UP000251314">
    <property type="component" value="Unassembled WGS sequence"/>
</dbReference>
<comment type="caution">
    <text evidence="4">The sequence shown here is derived from an EMBL/GenBank/DDBJ whole genome shotgun (WGS) entry which is preliminary data.</text>
</comment>
<evidence type="ECO:0000313" key="2">
    <source>
        <dbReference type="EMBL" id="KAG2902375.1"/>
    </source>
</evidence>
<reference evidence="4 5" key="1">
    <citation type="submission" date="2018-01" db="EMBL/GenBank/DDBJ databases">
        <title>Draft genome of the strawberry crown rot pathogen Phytophthora cactorum.</title>
        <authorList>
            <person name="Armitage A.D."/>
            <person name="Lysoe E."/>
            <person name="Nellist C.F."/>
            <person name="Harrison R.J."/>
            <person name="Brurberg M.B."/>
        </authorList>
    </citation>
    <scope>NUCLEOTIDE SEQUENCE [LARGE SCALE GENOMIC DNA]</scope>
    <source>
        <strain evidence="4 5">10300</strain>
    </source>
</reference>
<feature type="compositionally biased region" description="Basic and acidic residues" evidence="1">
    <location>
        <begin position="78"/>
        <end position="87"/>
    </location>
</feature>
<organism evidence="4 5">
    <name type="scientific">Phytophthora cactorum</name>
    <dbReference type="NCBI Taxonomy" id="29920"/>
    <lineage>
        <taxon>Eukaryota</taxon>
        <taxon>Sar</taxon>
        <taxon>Stramenopiles</taxon>
        <taxon>Oomycota</taxon>
        <taxon>Peronosporomycetes</taxon>
        <taxon>Peronosporales</taxon>
        <taxon>Peronosporaceae</taxon>
        <taxon>Phytophthora</taxon>
    </lineage>
</organism>
<evidence type="ECO:0000313" key="3">
    <source>
        <dbReference type="EMBL" id="KAG2918022.1"/>
    </source>
</evidence>
<name>A0A329SMB0_9STRA</name>
<protein>
    <recommendedName>
        <fullName evidence="6">Myb-like domain-containing protein</fullName>
    </recommendedName>
</protein>
<sequence length="175" mass="18753">MRTSFLGWEDKQLVQIALEFGREGIRVTWADVARRMAKSKRTATELRLRLASLKQTCTAVGGVVRQRSGEAEWGAVRQRSDEAKGGRSGEAVGRGGGAVERHSDEAVGRTTVSRKVVAVAKPPGDSLKEQSASAAVELQAPSQLLAMSCSPLLPLPDAIQVLASVFSDITARDIR</sequence>
<dbReference type="AlphaFoldDB" id="A0A329SMB0"/>
<evidence type="ECO:0008006" key="6">
    <source>
        <dbReference type="Google" id="ProtNLM"/>
    </source>
</evidence>
<accession>A0A329SMB0</accession>
<dbReference type="EMBL" id="RCMI01000643">
    <property type="protein sequence ID" value="KAG2902375.1"/>
    <property type="molecule type" value="Genomic_DNA"/>
</dbReference>
<feature type="compositionally biased region" description="Gly residues" evidence="1">
    <location>
        <begin position="88"/>
        <end position="98"/>
    </location>
</feature>
<proteinExistence type="predicted"/>
<keyword evidence="5" id="KW-1185">Reference proteome</keyword>
<dbReference type="VEuPathDB" id="FungiDB:PC110_g5917"/>
<feature type="region of interest" description="Disordered" evidence="1">
    <location>
        <begin position="74"/>
        <end position="109"/>
    </location>
</feature>
<gene>
    <name evidence="4" type="ORF">PC110_g5917</name>
    <name evidence="2" type="ORF">PC115_g15618</name>
    <name evidence="3" type="ORF">PC117_g17232</name>
</gene>
<evidence type="ECO:0000256" key="1">
    <source>
        <dbReference type="SAM" id="MobiDB-lite"/>
    </source>
</evidence>
<dbReference type="Proteomes" id="UP000774804">
    <property type="component" value="Unassembled WGS sequence"/>
</dbReference>
<dbReference type="EMBL" id="RCMK01000640">
    <property type="protein sequence ID" value="KAG2918022.1"/>
    <property type="molecule type" value="Genomic_DNA"/>
</dbReference>
<dbReference type="EMBL" id="MJFZ01000102">
    <property type="protein sequence ID" value="RAW37840.1"/>
    <property type="molecule type" value="Genomic_DNA"/>
</dbReference>
<evidence type="ECO:0000313" key="5">
    <source>
        <dbReference type="Proteomes" id="UP000251314"/>
    </source>
</evidence>
<evidence type="ECO:0000313" key="4">
    <source>
        <dbReference type="EMBL" id="RAW37840.1"/>
    </source>
</evidence>
<reference evidence="2" key="2">
    <citation type="submission" date="2018-10" db="EMBL/GenBank/DDBJ databases">
        <title>Effector identification in a new, highly contiguous assembly of the strawberry crown rot pathogen Phytophthora cactorum.</title>
        <authorList>
            <person name="Armitage A.D."/>
            <person name="Nellist C.F."/>
            <person name="Bates H."/>
            <person name="Vickerstaff R.J."/>
            <person name="Harrison R.J."/>
        </authorList>
    </citation>
    <scope>NUCLEOTIDE SEQUENCE</scope>
    <source>
        <strain evidence="2">4032</strain>
        <strain evidence="3">4040</strain>
    </source>
</reference>